<reference evidence="1 2" key="1">
    <citation type="submission" date="2020-03" db="EMBL/GenBank/DDBJ databases">
        <title>Whole genome shotgun sequence of Phytohabitans suffuscus NBRC 105367.</title>
        <authorList>
            <person name="Komaki H."/>
            <person name="Tamura T."/>
        </authorList>
    </citation>
    <scope>NUCLEOTIDE SEQUENCE [LARGE SCALE GENOMIC DNA]</scope>
    <source>
        <strain evidence="1 2">NBRC 105367</strain>
    </source>
</reference>
<dbReference type="AlphaFoldDB" id="A0A6F8YF47"/>
<name>A0A6F8YF47_9ACTN</name>
<sequence length="122" mass="13861">MAPGPRYRTTGLVFMRMASRVHEGEWTTYGDISIAVRGDTKAARSVGQAAAALANFPHPERILMEGGRINPKWRDSQDRGPEYCRQLLEKQGVQFDNDLADATQRVTWDELRRRDESEPVTE</sequence>
<gene>
    <name evidence="1" type="ORF">Psuf_020030</name>
</gene>
<evidence type="ECO:0000313" key="1">
    <source>
        <dbReference type="EMBL" id="BCB84690.1"/>
    </source>
</evidence>
<dbReference type="InterPro" id="IPR036388">
    <property type="entry name" value="WH-like_DNA-bd_sf"/>
</dbReference>
<keyword evidence="2" id="KW-1185">Reference proteome</keyword>
<protein>
    <submittedName>
        <fullName evidence="1">Uncharacterized protein</fullName>
    </submittedName>
</protein>
<dbReference type="KEGG" id="psuu:Psuf_020030"/>
<dbReference type="EMBL" id="AP022871">
    <property type="protein sequence ID" value="BCB84690.1"/>
    <property type="molecule type" value="Genomic_DNA"/>
</dbReference>
<evidence type="ECO:0000313" key="2">
    <source>
        <dbReference type="Proteomes" id="UP000503011"/>
    </source>
</evidence>
<accession>A0A6F8YF47</accession>
<proteinExistence type="predicted"/>
<organism evidence="1 2">
    <name type="scientific">Phytohabitans suffuscus</name>
    <dbReference type="NCBI Taxonomy" id="624315"/>
    <lineage>
        <taxon>Bacteria</taxon>
        <taxon>Bacillati</taxon>
        <taxon>Actinomycetota</taxon>
        <taxon>Actinomycetes</taxon>
        <taxon>Micromonosporales</taxon>
        <taxon>Micromonosporaceae</taxon>
    </lineage>
</organism>
<reference evidence="1 2" key="2">
    <citation type="submission" date="2020-03" db="EMBL/GenBank/DDBJ databases">
        <authorList>
            <person name="Ichikawa N."/>
            <person name="Kimura A."/>
            <person name="Kitahashi Y."/>
            <person name="Uohara A."/>
        </authorList>
    </citation>
    <scope>NUCLEOTIDE SEQUENCE [LARGE SCALE GENOMIC DNA]</scope>
    <source>
        <strain evidence="1 2">NBRC 105367</strain>
    </source>
</reference>
<dbReference type="Proteomes" id="UP000503011">
    <property type="component" value="Chromosome"/>
</dbReference>
<dbReference type="RefSeq" id="WP_173155980.1">
    <property type="nucleotide sequence ID" value="NZ_AP022871.1"/>
</dbReference>
<dbReference type="Gene3D" id="1.10.10.10">
    <property type="entry name" value="Winged helix-like DNA-binding domain superfamily/Winged helix DNA-binding domain"/>
    <property type="match status" value="1"/>
</dbReference>